<keyword evidence="4" id="KW-1185">Reference proteome</keyword>
<keyword evidence="2" id="KW-0732">Signal</keyword>
<dbReference type="RefSeq" id="WP_118334756.1">
    <property type="nucleotide sequence ID" value="NZ_QRMS01000002.1"/>
</dbReference>
<dbReference type="OrthoDB" id="9812829at2"/>
<evidence type="ECO:0000256" key="1">
    <source>
        <dbReference type="SAM" id="MobiDB-lite"/>
    </source>
</evidence>
<evidence type="ECO:0000313" key="4">
    <source>
        <dbReference type="Proteomes" id="UP000284841"/>
    </source>
</evidence>
<dbReference type="PROSITE" id="PS51257">
    <property type="entry name" value="PROKAR_LIPOPROTEIN"/>
    <property type="match status" value="1"/>
</dbReference>
<name>A0A415E3H7_9FIRM</name>
<dbReference type="InterPro" id="IPR025584">
    <property type="entry name" value="Cthe_2159"/>
</dbReference>
<dbReference type="AlphaFoldDB" id="A0A415E3H7"/>
<organism evidence="3 4">
    <name type="scientific">Emergencia timonensis</name>
    <dbReference type="NCBI Taxonomy" id="1776384"/>
    <lineage>
        <taxon>Bacteria</taxon>
        <taxon>Bacillati</taxon>
        <taxon>Bacillota</taxon>
        <taxon>Clostridia</taxon>
        <taxon>Peptostreptococcales</taxon>
        <taxon>Anaerovoracaceae</taxon>
        <taxon>Emergencia</taxon>
    </lineage>
</organism>
<dbReference type="Proteomes" id="UP000284841">
    <property type="component" value="Unassembled WGS sequence"/>
</dbReference>
<accession>A0A415E3H7</accession>
<dbReference type="STRING" id="1776384.GCA_900086585_03752"/>
<evidence type="ECO:0000313" key="3">
    <source>
        <dbReference type="EMBL" id="RHJ88170.1"/>
    </source>
</evidence>
<feature type="region of interest" description="Disordered" evidence="1">
    <location>
        <begin position="463"/>
        <end position="496"/>
    </location>
</feature>
<comment type="caution">
    <text evidence="3">The sequence shown here is derived from an EMBL/GenBank/DDBJ whole genome shotgun (WGS) entry which is preliminary data.</text>
</comment>
<protein>
    <submittedName>
        <fullName evidence="3">Carbohydrate-binding domain-containing protein</fullName>
    </submittedName>
</protein>
<feature type="chain" id="PRO_5038424229" evidence="2">
    <location>
        <begin position="23"/>
        <end position="496"/>
    </location>
</feature>
<feature type="compositionally biased region" description="Gly residues" evidence="1">
    <location>
        <begin position="466"/>
        <end position="479"/>
    </location>
</feature>
<evidence type="ECO:0000256" key="2">
    <source>
        <dbReference type="SAM" id="SignalP"/>
    </source>
</evidence>
<sequence>MKRIGKYIASVLLVSLLTIGLAACGKAENNSQSGENSDDTIISRKVDVKYTSRDLAGTWREENATKVKLSGDSYTIKEAGVYVFSGTLKDGQIIVEAGDTDKVQIVLNGVDIKCADGPAILIENADKTLITLAEGSENTVADGKTCASAEDQPWGTIFSKDNLTINGSGKLVVKGNFRHGIVSKDDLKVTGGEIEVTAVKDGLRGKDSVRIYGGRITISAQGNGIKSNNEKDENKGFISIDGGEIDIKDVSSQGMEAYQVAQMTGGTLNIDSSNEGIQAKNIYIKDGTLNINAADDCLNAADSQSTGSEEKQDGVNLEIVGGILNLSTTAGDGLDSNGDLTVSGGTTILQGSSGGVEVNLDYNGEGTISGGTVIGVGNTQMAQNFGENSTQGAILYGGSSYSAGTTVTLTDADGKELASMKAEKSFSCVLVSAPGMIKGETYKLKIGDDTTEVQLSSIVVSEGISGQMGGGGRGPGGDRNGTPAEMPEGGPQGRPH</sequence>
<reference evidence="3 4" key="1">
    <citation type="submission" date="2018-08" db="EMBL/GenBank/DDBJ databases">
        <title>A genome reference for cultivated species of the human gut microbiota.</title>
        <authorList>
            <person name="Zou Y."/>
            <person name="Xue W."/>
            <person name="Luo G."/>
        </authorList>
    </citation>
    <scope>NUCLEOTIDE SEQUENCE [LARGE SCALE GENOMIC DNA]</scope>
    <source>
        <strain evidence="3 4">AM07-24</strain>
    </source>
</reference>
<proteinExistence type="predicted"/>
<dbReference type="Pfam" id="PF14262">
    <property type="entry name" value="Cthe_2159"/>
    <property type="match status" value="1"/>
</dbReference>
<feature type="signal peptide" evidence="2">
    <location>
        <begin position="1"/>
        <end position="22"/>
    </location>
</feature>
<gene>
    <name evidence="3" type="ORF">DW099_07060</name>
</gene>
<dbReference type="EMBL" id="QRMS01000002">
    <property type="protein sequence ID" value="RHJ88170.1"/>
    <property type="molecule type" value="Genomic_DNA"/>
</dbReference>